<protein>
    <submittedName>
        <fullName evidence="7">Fatty acid oxidation complex subunit alpha</fullName>
    </submittedName>
</protein>
<dbReference type="Pfam" id="PF00725">
    <property type="entry name" value="3HCDH"/>
    <property type="match status" value="1"/>
</dbReference>
<dbReference type="Proteomes" id="UP000076577">
    <property type="component" value="Unassembled WGS sequence"/>
</dbReference>
<dbReference type="STRING" id="989403.SAMN05421798_101612"/>
<dbReference type="InterPro" id="IPR036291">
    <property type="entry name" value="NAD(P)-bd_dom_sf"/>
</dbReference>
<dbReference type="GO" id="GO:0070403">
    <property type="term" value="F:NAD+ binding"/>
    <property type="evidence" value="ECO:0007669"/>
    <property type="project" value="InterPro"/>
</dbReference>
<evidence type="ECO:0000256" key="2">
    <source>
        <dbReference type="ARBA" id="ARBA00023027"/>
    </source>
</evidence>
<dbReference type="CDD" id="cd06558">
    <property type="entry name" value="crotonase-like"/>
    <property type="match status" value="1"/>
</dbReference>
<keyword evidence="1" id="KW-0560">Oxidoreductase</keyword>
<dbReference type="InterPro" id="IPR008927">
    <property type="entry name" value="6-PGluconate_DH-like_C_sf"/>
</dbReference>
<dbReference type="RefSeq" id="WP_068006132.1">
    <property type="nucleotide sequence ID" value="NZ_FOFM01000001.1"/>
</dbReference>
<dbReference type="SUPFAM" id="SSF51735">
    <property type="entry name" value="NAD(P)-binding Rossmann-fold domains"/>
    <property type="match status" value="1"/>
</dbReference>
<dbReference type="InterPro" id="IPR050136">
    <property type="entry name" value="FA_oxidation_alpha_subunit"/>
</dbReference>
<keyword evidence="8" id="KW-1185">Reference proteome</keyword>
<dbReference type="InterPro" id="IPR029045">
    <property type="entry name" value="ClpP/crotonase-like_dom_sf"/>
</dbReference>
<evidence type="ECO:0000313" key="8">
    <source>
        <dbReference type="Proteomes" id="UP000076577"/>
    </source>
</evidence>
<dbReference type="Gene3D" id="3.40.50.720">
    <property type="entry name" value="NAD(P)-binding Rossmann-like Domain"/>
    <property type="match status" value="1"/>
</dbReference>
<dbReference type="PANTHER" id="PTHR43612:SF3">
    <property type="entry name" value="TRIFUNCTIONAL ENZYME SUBUNIT ALPHA, MITOCHONDRIAL"/>
    <property type="match status" value="1"/>
</dbReference>
<dbReference type="Gene3D" id="1.10.1040.50">
    <property type="match status" value="1"/>
</dbReference>
<keyword evidence="2" id="KW-0520">NAD</keyword>
<comment type="catalytic activity">
    <reaction evidence="3">
        <text>a (3S)-3-hydroxyacyl-CoA + NAD(+) = a 3-oxoacyl-CoA + NADH + H(+)</text>
        <dbReference type="Rhea" id="RHEA:22432"/>
        <dbReference type="ChEBI" id="CHEBI:15378"/>
        <dbReference type="ChEBI" id="CHEBI:57318"/>
        <dbReference type="ChEBI" id="CHEBI:57540"/>
        <dbReference type="ChEBI" id="CHEBI:57945"/>
        <dbReference type="ChEBI" id="CHEBI:90726"/>
        <dbReference type="EC" id="1.1.1.35"/>
    </reaction>
</comment>
<evidence type="ECO:0000256" key="3">
    <source>
        <dbReference type="ARBA" id="ARBA00049556"/>
    </source>
</evidence>
<proteinExistence type="predicted"/>
<feature type="domain" description="3-hydroxyacyl-CoA dehydrogenase C-terminal" evidence="4">
    <location>
        <begin position="509"/>
        <end position="606"/>
    </location>
</feature>
<dbReference type="Pfam" id="PF16113">
    <property type="entry name" value="ECH_2"/>
    <property type="match status" value="1"/>
</dbReference>
<dbReference type="EMBL" id="LMCB01000017">
    <property type="protein sequence ID" value="KZL18913.1"/>
    <property type="molecule type" value="Genomic_DNA"/>
</dbReference>
<dbReference type="Pfam" id="PF02737">
    <property type="entry name" value="3HCDH_N"/>
    <property type="match status" value="1"/>
</dbReference>
<accession>A0A165YK68</accession>
<evidence type="ECO:0000259" key="6">
    <source>
        <dbReference type="Pfam" id="PF16113"/>
    </source>
</evidence>
<evidence type="ECO:0000256" key="1">
    <source>
        <dbReference type="ARBA" id="ARBA00023002"/>
    </source>
</evidence>
<gene>
    <name evidence="7" type="primary">fadJ</name>
    <name evidence="7" type="ORF">PsAD2_02429</name>
</gene>
<dbReference type="GO" id="GO:0004300">
    <property type="term" value="F:enoyl-CoA hydratase activity"/>
    <property type="evidence" value="ECO:0007669"/>
    <property type="project" value="TreeGrafter"/>
</dbReference>
<dbReference type="PANTHER" id="PTHR43612">
    <property type="entry name" value="TRIFUNCTIONAL ENZYME SUBUNIT ALPHA"/>
    <property type="match status" value="1"/>
</dbReference>
<dbReference type="GO" id="GO:0006635">
    <property type="term" value="P:fatty acid beta-oxidation"/>
    <property type="evidence" value="ECO:0007669"/>
    <property type="project" value="TreeGrafter"/>
</dbReference>
<dbReference type="InterPro" id="IPR006176">
    <property type="entry name" value="3-OHacyl-CoA_DH_NAD-bd"/>
</dbReference>
<evidence type="ECO:0000259" key="5">
    <source>
        <dbReference type="Pfam" id="PF02737"/>
    </source>
</evidence>
<dbReference type="FunFam" id="3.40.50.720:FF:000009">
    <property type="entry name" value="Fatty oxidation complex, alpha subunit"/>
    <property type="match status" value="1"/>
</dbReference>
<dbReference type="GO" id="GO:0016509">
    <property type="term" value="F:long-chain (3S)-3-hydroxyacyl-CoA dehydrogenase (NAD+) activity"/>
    <property type="evidence" value="ECO:0007669"/>
    <property type="project" value="TreeGrafter"/>
</dbReference>
<feature type="domain" description="3-hydroxyacyl-CoA dehydrogenase NAD binding" evidence="5">
    <location>
        <begin position="328"/>
        <end position="506"/>
    </location>
</feature>
<dbReference type="InterPro" id="IPR045004">
    <property type="entry name" value="ECH_dom"/>
</dbReference>
<dbReference type="SUPFAM" id="SSF48179">
    <property type="entry name" value="6-phosphogluconate dehydrogenase C-terminal domain-like"/>
    <property type="match status" value="2"/>
</dbReference>
<feature type="domain" description="Enoyl-CoA hydratase/isomerase" evidence="6">
    <location>
        <begin position="25"/>
        <end position="214"/>
    </location>
</feature>
<organism evidence="7 8">
    <name type="scientific">Pseudovibrio axinellae</name>
    <dbReference type="NCBI Taxonomy" id="989403"/>
    <lineage>
        <taxon>Bacteria</taxon>
        <taxon>Pseudomonadati</taxon>
        <taxon>Pseudomonadota</taxon>
        <taxon>Alphaproteobacteria</taxon>
        <taxon>Hyphomicrobiales</taxon>
        <taxon>Stappiaceae</taxon>
        <taxon>Pseudovibrio</taxon>
    </lineage>
</organism>
<dbReference type="AlphaFoldDB" id="A0A165YK68"/>
<dbReference type="InterPro" id="IPR006108">
    <property type="entry name" value="3HC_DH_C"/>
</dbReference>
<name>A0A165YK68_9HYPH</name>
<dbReference type="Gene3D" id="3.90.226.10">
    <property type="entry name" value="2-enoyl-CoA Hydratase, Chain A, domain 1"/>
    <property type="match status" value="1"/>
</dbReference>
<dbReference type="OrthoDB" id="9771883at2"/>
<evidence type="ECO:0000313" key="7">
    <source>
        <dbReference type="EMBL" id="KZL18913.1"/>
    </source>
</evidence>
<dbReference type="PATRIC" id="fig|989403.3.peg.2589"/>
<reference evidence="7 8" key="1">
    <citation type="journal article" date="2016" name="Front. Microbiol.">
        <title>Comparative Genomic Analysis Reveals a Diverse Repertoire of Genes Involved in Prokaryote-Eukaryote Interactions within the Pseudovibrio Genus.</title>
        <authorList>
            <person name="Romano S."/>
            <person name="Fernandez-Guerra A."/>
            <person name="Reen F.J."/>
            <person name="Glockner F.O."/>
            <person name="Crowley S.P."/>
            <person name="O'Sullivan O."/>
            <person name="Cotter P.D."/>
            <person name="Adams C."/>
            <person name="Dobson A.D."/>
            <person name="O'Gara F."/>
        </authorList>
    </citation>
    <scope>NUCLEOTIDE SEQUENCE [LARGE SCALE GENOMIC DNA]</scope>
    <source>
        <strain evidence="7 8">Ad2</strain>
    </source>
</reference>
<dbReference type="SUPFAM" id="SSF52096">
    <property type="entry name" value="ClpP/crotonase"/>
    <property type="match status" value="1"/>
</dbReference>
<sequence>MTYTHFTLATDANGFAVLSWDSPEKPMNVFDESVILELDKVIDDISADDAIKGVVVASGKKAFSAGADLSMIGSLLDEFKKRQGVDAEGAAKELFEGSRKLSQVFRKLETSGKPYVAAINGVCMGGGTELALACHKRIGSEGTLKMALPEVKVGLFPGAGGTQRVMRLAGDLQAGLQFLLTGQNLDAKKASRLKLIDAVAPEGELIDAAKAMLADGVDAAQAWDKKGFKIPTGQVYSASGAQFWPAASAIYRQNTYDNYPGARYMLHSIVEGLMVPIDAGLTIESRYFAHVLQSKEAAAMVRSLFVSMQELNKGARRPAGVAKTSLKKVGVLGAGMMGAGIAYVTAKAGLEVVLIDQAQEAADKGKAYSEGLMDKAIKRGKSTAEKKEKLLGLITATTDYSALSDVDLVIEAVFEDREVKRVVTEKAEAAMPATAVYASNTSTLPITSLAEASSRPADFIGIHFFSPVDKMMLVEIILGAKTEDKATAVALDYVKAIKKTPIVVNDSRGFYTSRVVGTYVREGIMMLADGVPAPMIENAGKMAGMPVGPLSLGDEVALDLAWKIKEATKKDLGDAYPADGFDHILDSMVVEHERHGRKNSKGFYDYKGKDKALWPGITEITGPSKSADEFDVEELKNRLLGIQALETARVFEENCLTDVREADVGSILGFGFAPFSGGTLSYIDGIGTKEFVERCDKLAAKWGDRFQPNAQLRAMAEKGETYYGKFAPVEAVAEAAE</sequence>
<comment type="caution">
    <text evidence="7">The sequence shown here is derived from an EMBL/GenBank/DDBJ whole genome shotgun (WGS) entry which is preliminary data.</text>
</comment>
<evidence type="ECO:0000259" key="4">
    <source>
        <dbReference type="Pfam" id="PF00725"/>
    </source>
</evidence>